<keyword evidence="4" id="KW-0479">Metal-binding</keyword>
<proteinExistence type="inferred from homology"/>
<feature type="domain" description="Peptidase M13 C-terminal" evidence="8">
    <location>
        <begin position="546"/>
        <end position="628"/>
    </location>
</feature>
<keyword evidence="3" id="KW-0645">Protease</keyword>
<name>A0A9D4SUP6_RHISA</name>
<dbReference type="PANTHER" id="PTHR11733">
    <property type="entry name" value="ZINC METALLOPROTEASE FAMILY M13 NEPRILYSIN-RELATED"/>
    <property type="match status" value="1"/>
</dbReference>
<evidence type="ECO:0000256" key="6">
    <source>
        <dbReference type="ARBA" id="ARBA00022833"/>
    </source>
</evidence>
<dbReference type="InterPro" id="IPR008753">
    <property type="entry name" value="Peptidase_M13_N"/>
</dbReference>
<keyword evidence="5" id="KW-0378">Hydrolase</keyword>
<evidence type="ECO:0008006" key="12">
    <source>
        <dbReference type="Google" id="ProtNLM"/>
    </source>
</evidence>
<dbReference type="InterPro" id="IPR018497">
    <property type="entry name" value="Peptidase_M13_C"/>
</dbReference>
<evidence type="ECO:0000256" key="2">
    <source>
        <dbReference type="ARBA" id="ARBA00007357"/>
    </source>
</evidence>
<dbReference type="VEuPathDB" id="VectorBase:RSAN_048379"/>
<evidence type="ECO:0000313" key="11">
    <source>
        <dbReference type="Proteomes" id="UP000821837"/>
    </source>
</evidence>
<dbReference type="Gene3D" id="3.40.390.10">
    <property type="entry name" value="Collagenase (Catalytic Domain)"/>
    <property type="match status" value="1"/>
</dbReference>
<feature type="domain" description="Peptidase M13 N-terminal" evidence="9">
    <location>
        <begin position="11"/>
        <end position="388"/>
    </location>
</feature>
<dbReference type="InterPro" id="IPR024079">
    <property type="entry name" value="MetalloPept_cat_dom_sf"/>
</dbReference>
<dbReference type="Proteomes" id="UP000821837">
    <property type="component" value="Chromosome 6"/>
</dbReference>
<reference evidence="10" key="2">
    <citation type="submission" date="2021-09" db="EMBL/GenBank/DDBJ databases">
        <authorList>
            <person name="Jia N."/>
            <person name="Wang J."/>
            <person name="Shi W."/>
            <person name="Du L."/>
            <person name="Sun Y."/>
            <person name="Zhan W."/>
            <person name="Jiang J."/>
            <person name="Wang Q."/>
            <person name="Zhang B."/>
            <person name="Ji P."/>
            <person name="Sakyi L.B."/>
            <person name="Cui X."/>
            <person name="Yuan T."/>
            <person name="Jiang B."/>
            <person name="Yang W."/>
            <person name="Lam T.T.-Y."/>
            <person name="Chang Q."/>
            <person name="Ding S."/>
            <person name="Wang X."/>
            <person name="Zhu J."/>
            <person name="Ruan X."/>
            <person name="Zhao L."/>
            <person name="Wei J."/>
            <person name="Que T."/>
            <person name="Du C."/>
            <person name="Cheng J."/>
            <person name="Dai P."/>
            <person name="Han X."/>
            <person name="Huang E."/>
            <person name="Gao Y."/>
            <person name="Liu J."/>
            <person name="Shao H."/>
            <person name="Ye R."/>
            <person name="Li L."/>
            <person name="Wei W."/>
            <person name="Wang X."/>
            <person name="Wang C."/>
            <person name="Huo Q."/>
            <person name="Li W."/>
            <person name="Guo W."/>
            <person name="Chen H."/>
            <person name="Chen S."/>
            <person name="Zhou L."/>
            <person name="Zhou L."/>
            <person name="Ni X."/>
            <person name="Tian J."/>
            <person name="Zhou Y."/>
            <person name="Sheng Y."/>
            <person name="Liu T."/>
            <person name="Pan Y."/>
            <person name="Xia L."/>
            <person name="Li J."/>
            <person name="Zhao F."/>
            <person name="Cao W."/>
        </authorList>
    </citation>
    <scope>NUCLEOTIDE SEQUENCE</scope>
    <source>
        <strain evidence="10">Rsan-2018</strain>
        <tissue evidence="10">Larvae</tissue>
    </source>
</reference>
<dbReference type="SUPFAM" id="SSF55486">
    <property type="entry name" value="Metalloproteases ('zincins'), catalytic domain"/>
    <property type="match status" value="1"/>
</dbReference>
<gene>
    <name evidence="10" type="ORF">HPB52_016382</name>
</gene>
<dbReference type="Gene3D" id="1.10.1380.10">
    <property type="entry name" value="Neutral endopeptidase , domain2"/>
    <property type="match status" value="1"/>
</dbReference>
<dbReference type="EMBL" id="JABSTV010001252">
    <property type="protein sequence ID" value="KAH7947864.1"/>
    <property type="molecule type" value="Genomic_DNA"/>
</dbReference>
<dbReference type="PANTHER" id="PTHR11733:SF241">
    <property type="entry name" value="GH26575P-RELATED"/>
    <property type="match status" value="1"/>
</dbReference>
<keyword evidence="7" id="KW-0482">Metalloprotease</keyword>
<reference evidence="10" key="1">
    <citation type="journal article" date="2020" name="Cell">
        <title>Large-Scale Comparative Analyses of Tick Genomes Elucidate Their Genetic Diversity and Vector Capacities.</title>
        <authorList>
            <consortium name="Tick Genome and Microbiome Consortium (TIGMIC)"/>
            <person name="Jia N."/>
            <person name="Wang J."/>
            <person name="Shi W."/>
            <person name="Du L."/>
            <person name="Sun Y."/>
            <person name="Zhan W."/>
            <person name="Jiang J.F."/>
            <person name="Wang Q."/>
            <person name="Zhang B."/>
            <person name="Ji P."/>
            <person name="Bell-Sakyi L."/>
            <person name="Cui X.M."/>
            <person name="Yuan T.T."/>
            <person name="Jiang B.G."/>
            <person name="Yang W.F."/>
            <person name="Lam T.T."/>
            <person name="Chang Q.C."/>
            <person name="Ding S.J."/>
            <person name="Wang X.J."/>
            <person name="Zhu J.G."/>
            <person name="Ruan X.D."/>
            <person name="Zhao L."/>
            <person name="Wei J.T."/>
            <person name="Ye R.Z."/>
            <person name="Que T.C."/>
            <person name="Du C.H."/>
            <person name="Zhou Y.H."/>
            <person name="Cheng J.X."/>
            <person name="Dai P.F."/>
            <person name="Guo W.B."/>
            <person name="Han X.H."/>
            <person name="Huang E.J."/>
            <person name="Li L.F."/>
            <person name="Wei W."/>
            <person name="Gao Y.C."/>
            <person name="Liu J.Z."/>
            <person name="Shao H.Z."/>
            <person name="Wang X."/>
            <person name="Wang C.C."/>
            <person name="Yang T.C."/>
            <person name="Huo Q.B."/>
            <person name="Li W."/>
            <person name="Chen H.Y."/>
            <person name="Chen S.E."/>
            <person name="Zhou L.G."/>
            <person name="Ni X.B."/>
            <person name="Tian J.H."/>
            <person name="Sheng Y."/>
            <person name="Liu T."/>
            <person name="Pan Y.S."/>
            <person name="Xia L.Y."/>
            <person name="Li J."/>
            <person name="Zhao F."/>
            <person name="Cao W.C."/>
        </authorList>
    </citation>
    <scope>NUCLEOTIDE SEQUENCE</scope>
    <source>
        <strain evidence="10">Rsan-2018</strain>
    </source>
</reference>
<evidence type="ECO:0000256" key="7">
    <source>
        <dbReference type="ARBA" id="ARBA00023049"/>
    </source>
</evidence>
<dbReference type="InterPro" id="IPR000718">
    <property type="entry name" value="Peptidase_M13"/>
</dbReference>
<evidence type="ECO:0000256" key="1">
    <source>
        <dbReference type="ARBA" id="ARBA00001947"/>
    </source>
</evidence>
<comment type="similarity">
    <text evidence="2">Belongs to the peptidase M13 family.</text>
</comment>
<evidence type="ECO:0000256" key="4">
    <source>
        <dbReference type="ARBA" id="ARBA00022723"/>
    </source>
</evidence>
<keyword evidence="6" id="KW-0862">Zinc</keyword>
<dbReference type="GO" id="GO:0046872">
    <property type="term" value="F:metal ion binding"/>
    <property type="evidence" value="ECO:0007669"/>
    <property type="project" value="UniProtKB-KW"/>
</dbReference>
<dbReference type="InterPro" id="IPR042089">
    <property type="entry name" value="Peptidase_M13_dom_2"/>
</dbReference>
<evidence type="ECO:0000259" key="8">
    <source>
        <dbReference type="Pfam" id="PF01431"/>
    </source>
</evidence>
<sequence>MQAVNPKIDACDDFRAHVCSNWSPRGLRKRLKDFDGSVMVDMVLSWLSGMRETLQQGSQVFPVGKKPLAMLESCLSNTSTYGSRIQELKVFMTKFLKLSWPNAPRQDVEPLGVLIVLAYVLQAPFWFALRPSMLRRGAVEGRWSIVLTPAPLIRQHLRHYHTVKSSGSAAYVKYWMDFYGAFSSDSTAASEERAIEAEQLEGRILKSLGDAVEALPKRVVVLPIGRLDTYTPTVNSSKWLYYLQNSTKLSPSLSDQDVALITDSAYFVTVGELFKNYTNEQILNFIGWQFVQRYAPVADSRFLISLYGDNGTAMGLRGAFCSYHVEVPYKVLLLSLHFVSQIKDSIQKIIDAGYNRLVSTAVRLVNNSTWLTSESKALASKKFASVKLRLWPPAAFLESENLAKTFSNFPSNQPAFADYWVGSIYGMRTLNRTPEFLEVLDMPLNYALPYFEYDYIENAVGVAIGAVTSPLFYRKGTKAMFYGGFGFSTALQLAKALDREGIHWHPDGHFVKSILNESSQDALENRYSCLAKAAEGKDSLFPEIPALEIAYTAFRDEVGDPQSAMHISEQLNELKVFFMTICYMTCTRSGIYDSLSADCNKLARHSSAFAKAFRCPLGSNMNPKNKCTFFY</sequence>
<keyword evidence="11" id="KW-1185">Reference proteome</keyword>
<evidence type="ECO:0000259" key="9">
    <source>
        <dbReference type="Pfam" id="PF05649"/>
    </source>
</evidence>
<dbReference type="GO" id="GO:0005886">
    <property type="term" value="C:plasma membrane"/>
    <property type="evidence" value="ECO:0007669"/>
    <property type="project" value="TreeGrafter"/>
</dbReference>
<comment type="cofactor">
    <cofactor evidence="1">
        <name>Zn(2+)</name>
        <dbReference type="ChEBI" id="CHEBI:29105"/>
    </cofactor>
</comment>
<protein>
    <recommendedName>
        <fullName evidence="12">Endothelin-converting enzyme</fullName>
    </recommendedName>
</protein>
<comment type="caution">
    <text evidence="10">The sequence shown here is derived from an EMBL/GenBank/DDBJ whole genome shotgun (WGS) entry which is preliminary data.</text>
</comment>
<evidence type="ECO:0000256" key="5">
    <source>
        <dbReference type="ARBA" id="ARBA00022801"/>
    </source>
</evidence>
<dbReference type="PROSITE" id="PS51885">
    <property type="entry name" value="NEPRILYSIN"/>
    <property type="match status" value="1"/>
</dbReference>
<evidence type="ECO:0000256" key="3">
    <source>
        <dbReference type="ARBA" id="ARBA00022670"/>
    </source>
</evidence>
<dbReference type="Pfam" id="PF05649">
    <property type="entry name" value="Peptidase_M13_N"/>
    <property type="match status" value="1"/>
</dbReference>
<dbReference type="Pfam" id="PF01431">
    <property type="entry name" value="Peptidase_M13"/>
    <property type="match status" value="1"/>
</dbReference>
<dbReference type="GO" id="GO:0016485">
    <property type="term" value="P:protein processing"/>
    <property type="evidence" value="ECO:0007669"/>
    <property type="project" value="TreeGrafter"/>
</dbReference>
<organism evidence="10 11">
    <name type="scientific">Rhipicephalus sanguineus</name>
    <name type="common">Brown dog tick</name>
    <name type="synonym">Ixodes sanguineus</name>
    <dbReference type="NCBI Taxonomy" id="34632"/>
    <lineage>
        <taxon>Eukaryota</taxon>
        <taxon>Metazoa</taxon>
        <taxon>Ecdysozoa</taxon>
        <taxon>Arthropoda</taxon>
        <taxon>Chelicerata</taxon>
        <taxon>Arachnida</taxon>
        <taxon>Acari</taxon>
        <taxon>Parasitiformes</taxon>
        <taxon>Ixodida</taxon>
        <taxon>Ixodoidea</taxon>
        <taxon>Ixodidae</taxon>
        <taxon>Rhipicephalinae</taxon>
        <taxon>Rhipicephalus</taxon>
        <taxon>Rhipicephalus</taxon>
    </lineage>
</organism>
<evidence type="ECO:0000313" key="10">
    <source>
        <dbReference type="EMBL" id="KAH7947864.1"/>
    </source>
</evidence>
<dbReference type="GO" id="GO:0004222">
    <property type="term" value="F:metalloendopeptidase activity"/>
    <property type="evidence" value="ECO:0007669"/>
    <property type="project" value="InterPro"/>
</dbReference>
<dbReference type="AlphaFoldDB" id="A0A9D4SUP6"/>
<accession>A0A9D4SUP6</accession>